<dbReference type="EMBL" id="JAINUG010000331">
    <property type="protein sequence ID" value="KAJ8378119.1"/>
    <property type="molecule type" value="Genomic_DNA"/>
</dbReference>
<name>A0AAD7RG29_9TELE</name>
<evidence type="ECO:0000313" key="2">
    <source>
        <dbReference type="Proteomes" id="UP001221898"/>
    </source>
</evidence>
<evidence type="ECO:0000313" key="1">
    <source>
        <dbReference type="EMBL" id="KAJ8378119.1"/>
    </source>
</evidence>
<sequence>MASQSEAQTLRHGFRCVPHGDESAEDVLLSAGEQVGSDQDKQTVVVFLKKENILTKVSTEPPLPTPSLVCDWLPGE</sequence>
<proteinExistence type="predicted"/>
<protein>
    <submittedName>
        <fullName evidence="1">Uncharacterized protein</fullName>
    </submittedName>
</protein>
<gene>
    <name evidence="1" type="ORF">AAFF_G00248330</name>
</gene>
<reference evidence="1" key="1">
    <citation type="journal article" date="2023" name="Science">
        <title>Genome structures resolve the early diversification of teleost fishes.</title>
        <authorList>
            <person name="Parey E."/>
            <person name="Louis A."/>
            <person name="Montfort J."/>
            <person name="Bouchez O."/>
            <person name="Roques C."/>
            <person name="Iampietro C."/>
            <person name="Lluch J."/>
            <person name="Castinel A."/>
            <person name="Donnadieu C."/>
            <person name="Desvignes T."/>
            <person name="Floi Bucao C."/>
            <person name="Jouanno E."/>
            <person name="Wen M."/>
            <person name="Mejri S."/>
            <person name="Dirks R."/>
            <person name="Jansen H."/>
            <person name="Henkel C."/>
            <person name="Chen W.J."/>
            <person name="Zahm M."/>
            <person name="Cabau C."/>
            <person name="Klopp C."/>
            <person name="Thompson A.W."/>
            <person name="Robinson-Rechavi M."/>
            <person name="Braasch I."/>
            <person name="Lecointre G."/>
            <person name="Bobe J."/>
            <person name="Postlethwait J.H."/>
            <person name="Berthelot C."/>
            <person name="Roest Crollius H."/>
            <person name="Guiguen Y."/>
        </authorList>
    </citation>
    <scope>NUCLEOTIDE SEQUENCE</scope>
    <source>
        <strain evidence="1">NC1722</strain>
    </source>
</reference>
<dbReference type="Proteomes" id="UP001221898">
    <property type="component" value="Unassembled WGS sequence"/>
</dbReference>
<keyword evidence="2" id="KW-1185">Reference proteome</keyword>
<organism evidence="1 2">
    <name type="scientific">Aldrovandia affinis</name>
    <dbReference type="NCBI Taxonomy" id="143900"/>
    <lineage>
        <taxon>Eukaryota</taxon>
        <taxon>Metazoa</taxon>
        <taxon>Chordata</taxon>
        <taxon>Craniata</taxon>
        <taxon>Vertebrata</taxon>
        <taxon>Euteleostomi</taxon>
        <taxon>Actinopterygii</taxon>
        <taxon>Neopterygii</taxon>
        <taxon>Teleostei</taxon>
        <taxon>Notacanthiformes</taxon>
        <taxon>Halosauridae</taxon>
        <taxon>Aldrovandia</taxon>
    </lineage>
</organism>
<accession>A0AAD7RG29</accession>
<comment type="caution">
    <text evidence="1">The sequence shown here is derived from an EMBL/GenBank/DDBJ whole genome shotgun (WGS) entry which is preliminary data.</text>
</comment>
<dbReference type="AlphaFoldDB" id="A0AAD7RG29"/>